<feature type="region of interest" description="Disordered" evidence="1">
    <location>
        <begin position="192"/>
        <end position="430"/>
    </location>
</feature>
<reference evidence="2 3" key="2">
    <citation type="submission" date="2019-01" db="EMBL/GenBank/DDBJ databases">
        <title>The decoding of complex shrimp genome reveals the adaptation for benthos swimmer, frequently molting mechanism and breeding impact on genome.</title>
        <authorList>
            <person name="Sun Y."/>
            <person name="Gao Y."/>
            <person name="Yu Y."/>
        </authorList>
    </citation>
    <scope>NUCLEOTIDE SEQUENCE [LARGE SCALE GENOMIC DNA]</scope>
    <source>
        <tissue evidence="2">Muscle</tissue>
    </source>
</reference>
<reference evidence="2 3" key="1">
    <citation type="submission" date="2018-04" db="EMBL/GenBank/DDBJ databases">
        <authorList>
            <person name="Zhang X."/>
            <person name="Yuan J."/>
            <person name="Li F."/>
            <person name="Xiang J."/>
        </authorList>
    </citation>
    <scope>NUCLEOTIDE SEQUENCE [LARGE SCALE GENOMIC DNA]</scope>
    <source>
        <tissue evidence="2">Muscle</tissue>
    </source>
</reference>
<dbReference type="EMBL" id="QCYY01002734">
    <property type="protein sequence ID" value="ROT67981.1"/>
    <property type="molecule type" value="Genomic_DNA"/>
</dbReference>
<accession>A0A423SUV1</accession>
<gene>
    <name evidence="2" type="ORF">C7M84_013909</name>
</gene>
<comment type="caution">
    <text evidence="2">The sequence shown here is derived from an EMBL/GenBank/DDBJ whole genome shotgun (WGS) entry which is preliminary data.</text>
</comment>
<evidence type="ECO:0000313" key="3">
    <source>
        <dbReference type="Proteomes" id="UP000283509"/>
    </source>
</evidence>
<feature type="compositionally biased region" description="Low complexity" evidence="1">
    <location>
        <begin position="417"/>
        <end position="430"/>
    </location>
</feature>
<feature type="compositionally biased region" description="Pro residues" evidence="1">
    <location>
        <begin position="287"/>
        <end position="347"/>
    </location>
</feature>
<dbReference type="STRING" id="6689.A0A423SUV1"/>
<feature type="compositionally biased region" description="Polar residues" evidence="1">
    <location>
        <begin position="249"/>
        <end position="260"/>
    </location>
</feature>
<organism evidence="2 3">
    <name type="scientific">Penaeus vannamei</name>
    <name type="common">Whiteleg shrimp</name>
    <name type="synonym">Litopenaeus vannamei</name>
    <dbReference type="NCBI Taxonomy" id="6689"/>
    <lineage>
        <taxon>Eukaryota</taxon>
        <taxon>Metazoa</taxon>
        <taxon>Ecdysozoa</taxon>
        <taxon>Arthropoda</taxon>
        <taxon>Crustacea</taxon>
        <taxon>Multicrustacea</taxon>
        <taxon>Malacostraca</taxon>
        <taxon>Eumalacostraca</taxon>
        <taxon>Eucarida</taxon>
        <taxon>Decapoda</taxon>
        <taxon>Dendrobranchiata</taxon>
        <taxon>Penaeoidea</taxon>
        <taxon>Penaeidae</taxon>
        <taxon>Penaeus</taxon>
    </lineage>
</organism>
<sequence length="430" mass="47011">MLLCLCIYQFLNSVIHSHYQLIPYPPPPIHSQTHTHTDNHSDLEAPSCELRTRATEPLSRTPRRRELLDPRIRSSIFVELFFFVERVLSSRRLRVRGTQRRLAGTSKPRLRTPPRGFLLSRSLRVWRRWMGVGEVPVPDACASSHAQSAVSRGDRLLISLSLPTFYSQITQSYPSSFLPPPSSLSFSLPSFPQSLSPYPPPSPPVNPPPTPPPSPPHPYPTPRPRKRKPQPPPSHSSLPSLPPAHSNPTFPTLSPPTVSRITPPLQSPRPLPPLLPSSPPRRSSFLPPLPPRLSLPPPPLPPLPPSPPPPSSLPPLPTSPPNEMPPSPLPSHPSSFPPPPSPPPSSYPPSSHLPTLYPLPPTRIASLDPPNPGRNRSGIPSGAMQRIRPVSPSRGRNKFGSRAGLGVRTSIRPRPPLSSSGLGESLRVGD</sequence>
<dbReference type="Proteomes" id="UP000283509">
    <property type="component" value="Unassembled WGS sequence"/>
</dbReference>
<keyword evidence="3" id="KW-1185">Reference proteome</keyword>
<feature type="compositionally biased region" description="Pro residues" evidence="1">
    <location>
        <begin position="265"/>
        <end position="279"/>
    </location>
</feature>
<proteinExistence type="predicted"/>
<feature type="compositionally biased region" description="Low complexity" evidence="1">
    <location>
        <begin position="235"/>
        <end position="248"/>
    </location>
</feature>
<evidence type="ECO:0000313" key="2">
    <source>
        <dbReference type="EMBL" id="ROT67981.1"/>
    </source>
</evidence>
<protein>
    <submittedName>
        <fullName evidence="2">Uncharacterized protein</fullName>
    </submittedName>
</protein>
<dbReference type="PRINTS" id="PR01217">
    <property type="entry name" value="PRICHEXTENSN"/>
</dbReference>
<dbReference type="AlphaFoldDB" id="A0A423SUV1"/>
<feature type="compositionally biased region" description="Pro residues" evidence="1">
    <location>
        <begin position="197"/>
        <end position="222"/>
    </location>
</feature>
<name>A0A423SUV1_PENVA</name>
<evidence type="ECO:0000256" key="1">
    <source>
        <dbReference type="SAM" id="MobiDB-lite"/>
    </source>
</evidence>